<keyword evidence="3 6" id="KW-0812">Transmembrane</keyword>
<evidence type="ECO:0000256" key="2">
    <source>
        <dbReference type="ARBA" id="ARBA00007262"/>
    </source>
</evidence>
<evidence type="ECO:0000313" key="7">
    <source>
        <dbReference type="EMBL" id="KAF2145403.1"/>
    </source>
</evidence>
<name>A0A6A6BPM1_9PEZI</name>
<dbReference type="GO" id="GO:0016020">
    <property type="term" value="C:membrane"/>
    <property type="evidence" value="ECO:0007669"/>
    <property type="project" value="UniProtKB-SubCell"/>
</dbReference>
<dbReference type="Proteomes" id="UP000799438">
    <property type="component" value="Unassembled WGS sequence"/>
</dbReference>
<dbReference type="InterPro" id="IPR038213">
    <property type="entry name" value="IFI6/IFI27-like_sf"/>
</dbReference>
<dbReference type="AlphaFoldDB" id="A0A6A6BPM1"/>
<accession>A0A6A6BPM1</accession>
<organism evidence="7 8">
    <name type="scientific">Aplosporella prunicola CBS 121167</name>
    <dbReference type="NCBI Taxonomy" id="1176127"/>
    <lineage>
        <taxon>Eukaryota</taxon>
        <taxon>Fungi</taxon>
        <taxon>Dikarya</taxon>
        <taxon>Ascomycota</taxon>
        <taxon>Pezizomycotina</taxon>
        <taxon>Dothideomycetes</taxon>
        <taxon>Dothideomycetes incertae sedis</taxon>
        <taxon>Botryosphaeriales</taxon>
        <taxon>Aplosporellaceae</taxon>
        <taxon>Aplosporella</taxon>
    </lineage>
</organism>
<dbReference type="EMBL" id="ML995477">
    <property type="protein sequence ID" value="KAF2145403.1"/>
    <property type="molecule type" value="Genomic_DNA"/>
</dbReference>
<protein>
    <submittedName>
        <fullName evidence="7">Uncharacterized protein</fullName>
    </submittedName>
</protein>
<dbReference type="RefSeq" id="XP_033401115.1">
    <property type="nucleotide sequence ID" value="XM_033542898.1"/>
</dbReference>
<dbReference type="Pfam" id="PF06140">
    <property type="entry name" value="Ifi-6-16"/>
    <property type="match status" value="1"/>
</dbReference>
<dbReference type="GeneID" id="54300395"/>
<evidence type="ECO:0000256" key="1">
    <source>
        <dbReference type="ARBA" id="ARBA00004141"/>
    </source>
</evidence>
<gene>
    <name evidence="7" type="ORF">K452DRAFT_305431</name>
</gene>
<evidence type="ECO:0000256" key="5">
    <source>
        <dbReference type="ARBA" id="ARBA00023136"/>
    </source>
</evidence>
<dbReference type="InterPro" id="IPR009311">
    <property type="entry name" value="IFI6/IFI27-like"/>
</dbReference>
<comment type="similarity">
    <text evidence="2">Belongs to the IFI6/IFI27 family.</text>
</comment>
<keyword evidence="5 6" id="KW-0472">Membrane</keyword>
<dbReference type="Gene3D" id="6.10.110.10">
    <property type="match status" value="1"/>
</dbReference>
<reference evidence="7" key="1">
    <citation type="journal article" date="2020" name="Stud. Mycol.">
        <title>101 Dothideomycetes genomes: a test case for predicting lifestyles and emergence of pathogens.</title>
        <authorList>
            <person name="Haridas S."/>
            <person name="Albert R."/>
            <person name="Binder M."/>
            <person name="Bloem J."/>
            <person name="Labutti K."/>
            <person name="Salamov A."/>
            <person name="Andreopoulos B."/>
            <person name="Baker S."/>
            <person name="Barry K."/>
            <person name="Bills G."/>
            <person name="Bluhm B."/>
            <person name="Cannon C."/>
            <person name="Castanera R."/>
            <person name="Culley D."/>
            <person name="Daum C."/>
            <person name="Ezra D."/>
            <person name="Gonzalez J."/>
            <person name="Henrissat B."/>
            <person name="Kuo A."/>
            <person name="Liang C."/>
            <person name="Lipzen A."/>
            <person name="Lutzoni F."/>
            <person name="Magnuson J."/>
            <person name="Mondo S."/>
            <person name="Nolan M."/>
            <person name="Ohm R."/>
            <person name="Pangilinan J."/>
            <person name="Park H.-J."/>
            <person name="Ramirez L."/>
            <person name="Alfaro M."/>
            <person name="Sun H."/>
            <person name="Tritt A."/>
            <person name="Yoshinaga Y."/>
            <person name="Zwiers L.-H."/>
            <person name="Turgeon B."/>
            <person name="Goodwin S."/>
            <person name="Spatafora J."/>
            <person name="Crous P."/>
            <person name="Grigoriev I."/>
        </authorList>
    </citation>
    <scope>NUCLEOTIDE SEQUENCE</scope>
    <source>
        <strain evidence="7">CBS 121167</strain>
    </source>
</reference>
<evidence type="ECO:0000256" key="4">
    <source>
        <dbReference type="ARBA" id="ARBA00022989"/>
    </source>
</evidence>
<evidence type="ECO:0000256" key="6">
    <source>
        <dbReference type="SAM" id="Phobius"/>
    </source>
</evidence>
<feature type="transmembrane region" description="Helical" evidence="6">
    <location>
        <begin position="146"/>
        <end position="169"/>
    </location>
</feature>
<keyword evidence="4 6" id="KW-1133">Transmembrane helix</keyword>
<dbReference type="OrthoDB" id="440424at2759"/>
<keyword evidence="8" id="KW-1185">Reference proteome</keyword>
<sequence>MHALKSIIACLFGSESINSLDNKKHTTTTAASTQMNYSTFTEKQQPQQQSQPTTPSEAAEQILALLLSAPHPSAELKARTQALTTRNSAVNASSSRWAAAVARAVLRAMESALKAGKAHSGAMGTALEKAEMAAAELGEFVKAHPVFFTVLALGVLVLLAPAVIHALGFGALGPVEGSFAAAWQSTYGGYVEVGSLFSYLQKLGMLY</sequence>
<comment type="subcellular location">
    <subcellularLocation>
        <location evidence="1">Membrane</location>
        <topology evidence="1">Multi-pass membrane protein</topology>
    </subcellularLocation>
</comment>
<evidence type="ECO:0000256" key="3">
    <source>
        <dbReference type="ARBA" id="ARBA00022692"/>
    </source>
</evidence>
<proteinExistence type="inferred from homology"/>
<evidence type="ECO:0000313" key="8">
    <source>
        <dbReference type="Proteomes" id="UP000799438"/>
    </source>
</evidence>